<name>A0A6N2LFN6_SALVM</name>
<protein>
    <submittedName>
        <fullName evidence="1">Uncharacterized protein</fullName>
    </submittedName>
</protein>
<dbReference type="EMBL" id="CAADRP010001531">
    <property type="protein sequence ID" value="VFU39747.1"/>
    <property type="molecule type" value="Genomic_DNA"/>
</dbReference>
<organism evidence="1">
    <name type="scientific">Salix viminalis</name>
    <name type="common">Common osier</name>
    <name type="synonym">Basket willow</name>
    <dbReference type="NCBI Taxonomy" id="40686"/>
    <lineage>
        <taxon>Eukaryota</taxon>
        <taxon>Viridiplantae</taxon>
        <taxon>Streptophyta</taxon>
        <taxon>Embryophyta</taxon>
        <taxon>Tracheophyta</taxon>
        <taxon>Spermatophyta</taxon>
        <taxon>Magnoliopsida</taxon>
        <taxon>eudicotyledons</taxon>
        <taxon>Gunneridae</taxon>
        <taxon>Pentapetalae</taxon>
        <taxon>rosids</taxon>
        <taxon>fabids</taxon>
        <taxon>Malpighiales</taxon>
        <taxon>Salicaceae</taxon>
        <taxon>Saliceae</taxon>
        <taxon>Salix</taxon>
    </lineage>
</organism>
<gene>
    <name evidence="1" type="ORF">SVIM_LOCUS222764</name>
</gene>
<accession>A0A6N2LFN6</accession>
<proteinExistence type="predicted"/>
<reference evidence="1" key="1">
    <citation type="submission" date="2019-03" db="EMBL/GenBank/DDBJ databases">
        <authorList>
            <person name="Mank J."/>
            <person name="Almeida P."/>
        </authorList>
    </citation>
    <scope>NUCLEOTIDE SEQUENCE</scope>
    <source>
        <strain evidence="1">78183</strain>
    </source>
</reference>
<evidence type="ECO:0000313" key="1">
    <source>
        <dbReference type="EMBL" id="VFU39747.1"/>
    </source>
</evidence>
<sequence length="11" mass="1273">MCCVQGYRISL</sequence>